<dbReference type="GO" id="GO:0000132">
    <property type="term" value="P:establishment of mitotic spindle orientation"/>
    <property type="evidence" value="ECO:0007669"/>
    <property type="project" value="UniProtKB-UniRule"/>
</dbReference>
<dbReference type="Pfam" id="PF00400">
    <property type="entry name" value="WD40"/>
    <property type="match status" value="6"/>
</dbReference>
<gene>
    <name evidence="11" type="primary">PAC1</name>
    <name evidence="11" type="synonym">LIS1</name>
    <name evidence="15" type="ORF">B0H66DRAFT_481190</name>
</gene>
<comment type="subcellular location">
    <subcellularLocation>
        <location evidence="11">Cytoplasm</location>
        <location evidence="11">Cytoskeleton</location>
    </subcellularLocation>
    <subcellularLocation>
        <location evidence="11">Cytoplasm</location>
        <location evidence="11">Cytoskeleton</location>
        <location evidence="11">Spindle pole</location>
    </subcellularLocation>
    <text evidence="11">Localizes to the plus ends of microtubules at the hyphal tip and the mitotic spindle poles.</text>
</comment>
<dbReference type="GO" id="GO:0051301">
    <property type="term" value="P:cell division"/>
    <property type="evidence" value="ECO:0007669"/>
    <property type="project" value="UniProtKB-KW"/>
</dbReference>
<feature type="compositionally biased region" description="Polar residues" evidence="13">
    <location>
        <begin position="462"/>
        <end position="481"/>
    </location>
</feature>
<dbReference type="InterPro" id="IPR037190">
    <property type="entry name" value="LIS1_N"/>
</dbReference>
<dbReference type="CDD" id="cd00200">
    <property type="entry name" value="WD40"/>
    <property type="match status" value="1"/>
</dbReference>
<dbReference type="PANTHER" id="PTHR44019:SF8">
    <property type="entry name" value="POC1 CENTRIOLAR PROTEIN HOMOLOG"/>
    <property type="match status" value="1"/>
</dbReference>
<dbReference type="AlphaFoldDB" id="A0AAE0HYM4"/>
<evidence type="ECO:0000256" key="11">
    <source>
        <dbReference type="HAMAP-Rule" id="MF_03141"/>
    </source>
</evidence>
<name>A0AAE0HYM4_9PEZI</name>
<dbReference type="PIRSF" id="PIRSF037647">
    <property type="entry name" value="Dynein_regulator_Lis1"/>
    <property type="match status" value="1"/>
</dbReference>
<evidence type="ECO:0000256" key="3">
    <source>
        <dbReference type="ARBA" id="ARBA00022574"/>
    </source>
</evidence>
<feature type="repeat" description="WD" evidence="12">
    <location>
        <begin position="176"/>
        <end position="210"/>
    </location>
</feature>
<dbReference type="PROSITE" id="PS50294">
    <property type="entry name" value="WD_REPEATS_REGION"/>
    <property type="match status" value="5"/>
</dbReference>
<feature type="domain" description="PAC1-like LisH-like dimerisation" evidence="14">
    <location>
        <begin position="35"/>
        <end position="64"/>
    </location>
</feature>
<evidence type="ECO:0000256" key="8">
    <source>
        <dbReference type="ARBA" id="ARBA00023054"/>
    </source>
</evidence>
<proteinExistence type="inferred from homology"/>
<feature type="region of interest" description="Disordered" evidence="13">
    <location>
        <begin position="440"/>
        <end position="481"/>
    </location>
</feature>
<evidence type="ECO:0000256" key="13">
    <source>
        <dbReference type="SAM" id="MobiDB-lite"/>
    </source>
</evidence>
<evidence type="ECO:0000256" key="6">
    <source>
        <dbReference type="ARBA" id="ARBA00022737"/>
    </source>
</evidence>
<feature type="repeat" description="WD" evidence="12">
    <location>
        <begin position="221"/>
        <end position="263"/>
    </location>
</feature>
<dbReference type="InterPro" id="IPR050505">
    <property type="entry name" value="WDR55/POC1"/>
</dbReference>
<keyword evidence="9 11" id="KW-0206">Cytoskeleton</keyword>
<dbReference type="InterPro" id="IPR020472">
    <property type="entry name" value="WD40_PAC1"/>
</dbReference>
<feature type="compositionally biased region" description="Low complexity" evidence="13">
    <location>
        <begin position="443"/>
        <end position="454"/>
    </location>
</feature>
<dbReference type="Gene3D" id="2.130.10.10">
    <property type="entry name" value="YVTN repeat-like/Quinoprotein amine dehydrogenase"/>
    <property type="match status" value="1"/>
</dbReference>
<evidence type="ECO:0000313" key="16">
    <source>
        <dbReference type="Proteomes" id="UP001283341"/>
    </source>
</evidence>
<evidence type="ECO:0000256" key="10">
    <source>
        <dbReference type="ARBA" id="ARBA00023306"/>
    </source>
</evidence>
<dbReference type="Proteomes" id="UP001283341">
    <property type="component" value="Unassembled WGS sequence"/>
</dbReference>
<dbReference type="GO" id="GO:0051012">
    <property type="term" value="P:microtubule sliding"/>
    <property type="evidence" value="ECO:0007669"/>
    <property type="project" value="UniProtKB-UniRule"/>
</dbReference>
<accession>A0AAE0HYM4</accession>
<dbReference type="GO" id="GO:0005875">
    <property type="term" value="C:microtubule associated complex"/>
    <property type="evidence" value="ECO:0007669"/>
    <property type="project" value="UniProtKB-UniRule"/>
</dbReference>
<dbReference type="HAMAP" id="MF_03141">
    <property type="entry name" value="lis1"/>
    <property type="match status" value="1"/>
</dbReference>
<dbReference type="PRINTS" id="PR00320">
    <property type="entry name" value="GPROTEINBRPT"/>
</dbReference>
<comment type="caution">
    <text evidence="15">The sequence shown here is derived from an EMBL/GenBank/DDBJ whole genome shotgun (WGS) entry which is preliminary data.</text>
</comment>
<dbReference type="InterPro" id="IPR019775">
    <property type="entry name" value="WD40_repeat_CS"/>
</dbReference>
<keyword evidence="1 11" id="KW-0813">Transport</keyword>
<protein>
    <recommendedName>
        <fullName evidence="11">Nuclear distribution protein PAC1</fullName>
    </recommendedName>
    <alternativeName>
        <fullName evidence="11">Lissencephaly-1 homolog</fullName>
        <shortName evidence="11">LIS-1</shortName>
    </alternativeName>
    <alternativeName>
        <fullName evidence="11">nudF homolog</fullName>
    </alternativeName>
</protein>
<evidence type="ECO:0000256" key="1">
    <source>
        <dbReference type="ARBA" id="ARBA00022448"/>
    </source>
</evidence>
<dbReference type="GO" id="GO:0000922">
    <property type="term" value="C:spindle pole"/>
    <property type="evidence" value="ECO:0007669"/>
    <property type="project" value="UniProtKB-SubCell"/>
</dbReference>
<dbReference type="Pfam" id="PF24951">
    <property type="entry name" value="LisH_PAC1"/>
    <property type="match status" value="1"/>
</dbReference>
<dbReference type="SMART" id="SM00320">
    <property type="entry name" value="WD40"/>
    <property type="match status" value="7"/>
</dbReference>
<dbReference type="InterPro" id="IPR017252">
    <property type="entry name" value="Dynein_regulator_LIS1"/>
</dbReference>
<keyword evidence="10 11" id="KW-0131">Cell cycle</keyword>
<dbReference type="PROSITE" id="PS00678">
    <property type="entry name" value="WD_REPEATS_1"/>
    <property type="match status" value="2"/>
</dbReference>
<keyword evidence="5 11" id="KW-0493">Microtubule</keyword>
<keyword evidence="6" id="KW-0677">Repeat</keyword>
<reference evidence="15" key="2">
    <citation type="submission" date="2023-06" db="EMBL/GenBank/DDBJ databases">
        <authorList>
            <consortium name="Lawrence Berkeley National Laboratory"/>
            <person name="Haridas S."/>
            <person name="Hensen N."/>
            <person name="Bonometti L."/>
            <person name="Westerberg I."/>
            <person name="Brannstrom I.O."/>
            <person name="Guillou S."/>
            <person name="Cros-Aarteil S."/>
            <person name="Calhoun S."/>
            <person name="Kuo A."/>
            <person name="Mondo S."/>
            <person name="Pangilinan J."/>
            <person name="Riley R."/>
            <person name="Labutti K."/>
            <person name="Andreopoulos B."/>
            <person name="Lipzen A."/>
            <person name="Chen C."/>
            <person name="Yanf M."/>
            <person name="Daum C."/>
            <person name="Ng V."/>
            <person name="Clum A."/>
            <person name="Steindorff A."/>
            <person name="Ohm R."/>
            <person name="Martin F."/>
            <person name="Silar P."/>
            <person name="Natvig D."/>
            <person name="Lalanne C."/>
            <person name="Gautier V."/>
            <person name="Ament-Velasquez S.L."/>
            <person name="Kruys A."/>
            <person name="Hutchinson M.I."/>
            <person name="Powell A.J."/>
            <person name="Barry K."/>
            <person name="Miller A.N."/>
            <person name="Grigoriev I.V."/>
            <person name="Debuchy R."/>
            <person name="Gladieux P."/>
            <person name="Thoren M.H."/>
            <person name="Johannesson H."/>
        </authorList>
    </citation>
    <scope>NUCLEOTIDE SEQUENCE</scope>
    <source>
        <strain evidence="15">CBS 118394</strain>
    </source>
</reference>
<dbReference type="InterPro" id="IPR015943">
    <property type="entry name" value="WD40/YVTN_repeat-like_dom_sf"/>
</dbReference>
<evidence type="ECO:0000256" key="5">
    <source>
        <dbReference type="ARBA" id="ARBA00022701"/>
    </source>
</evidence>
<organism evidence="15 16">
    <name type="scientific">Apodospora peruviana</name>
    <dbReference type="NCBI Taxonomy" id="516989"/>
    <lineage>
        <taxon>Eukaryota</taxon>
        <taxon>Fungi</taxon>
        <taxon>Dikarya</taxon>
        <taxon>Ascomycota</taxon>
        <taxon>Pezizomycotina</taxon>
        <taxon>Sordariomycetes</taxon>
        <taxon>Sordariomycetidae</taxon>
        <taxon>Sordariales</taxon>
        <taxon>Lasiosphaeriaceae</taxon>
        <taxon>Apodospora</taxon>
    </lineage>
</organism>
<dbReference type="PROSITE" id="PS50082">
    <property type="entry name" value="WD_REPEATS_2"/>
    <property type="match status" value="5"/>
</dbReference>
<dbReference type="SUPFAM" id="SSF109925">
    <property type="entry name" value="Lissencephaly-1 protein (Lis-1, PAF-AH alpha) N-terminal domain"/>
    <property type="match status" value="1"/>
</dbReference>
<reference evidence="15" key="1">
    <citation type="journal article" date="2023" name="Mol. Phylogenet. Evol.">
        <title>Genome-scale phylogeny and comparative genomics of the fungal order Sordariales.</title>
        <authorList>
            <person name="Hensen N."/>
            <person name="Bonometti L."/>
            <person name="Westerberg I."/>
            <person name="Brannstrom I.O."/>
            <person name="Guillou S."/>
            <person name="Cros-Aarteil S."/>
            <person name="Calhoun S."/>
            <person name="Haridas S."/>
            <person name="Kuo A."/>
            <person name="Mondo S."/>
            <person name="Pangilinan J."/>
            <person name="Riley R."/>
            <person name="LaButti K."/>
            <person name="Andreopoulos B."/>
            <person name="Lipzen A."/>
            <person name="Chen C."/>
            <person name="Yan M."/>
            <person name="Daum C."/>
            <person name="Ng V."/>
            <person name="Clum A."/>
            <person name="Steindorff A."/>
            <person name="Ohm R.A."/>
            <person name="Martin F."/>
            <person name="Silar P."/>
            <person name="Natvig D.O."/>
            <person name="Lalanne C."/>
            <person name="Gautier V."/>
            <person name="Ament-Velasquez S.L."/>
            <person name="Kruys A."/>
            <person name="Hutchinson M.I."/>
            <person name="Powell A.J."/>
            <person name="Barry K."/>
            <person name="Miller A.N."/>
            <person name="Grigoriev I.V."/>
            <person name="Debuchy R."/>
            <person name="Gladieux P."/>
            <person name="Hiltunen Thoren M."/>
            <person name="Johannesson H."/>
        </authorList>
    </citation>
    <scope>NUCLEOTIDE SEQUENCE</scope>
    <source>
        <strain evidence="15">CBS 118394</strain>
    </source>
</reference>
<feature type="repeat" description="WD" evidence="12">
    <location>
        <begin position="373"/>
        <end position="407"/>
    </location>
</feature>
<dbReference type="FunFam" id="2.130.10.10:FF:000342">
    <property type="entry name" value="Nuclear distribution protein PAC1"/>
    <property type="match status" value="1"/>
</dbReference>
<dbReference type="PANTHER" id="PTHR44019">
    <property type="entry name" value="WD REPEAT-CONTAINING PROTEIN 55"/>
    <property type="match status" value="1"/>
</dbReference>
<evidence type="ECO:0000256" key="12">
    <source>
        <dbReference type="PROSITE-ProRule" id="PRU00221"/>
    </source>
</evidence>
<comment type="similarity">
    <text evidence="11">Belongs to the WD repeat LIS1/nudF family.</text>
</comment>
<keyword evidence="4 11" id="KW-0132">Cell division</keyword>
<dbReference type="InterPro" id="IPR001680">
    <property type="entry name" value="WD40_rpt"/>
</dbReference>
<evidence type="ECO:0000256" key="4">
    <source>
        <dbReference type="ARBA" id="ARBA00022618"/>
    </source>
</evidence>
<comment type="function">
    <text evidence="11">Positively regulates the activity of the minus-end directed microtubule motor protein dynein. May enhance dynein-mediated microtubule sliding by targeting dynein to the microtubule plus end. Required for nuclear migration during vegetative growth as well as development. Required for retrograde early endosome (EE) transport from the hyphal tip. Required for localization of dynein to the mitotic spindle poles. Recruits additional proteins to the dynein complex at SPBs.</text>
</comment>
<dbReference type="InterPro" id="IPR036322">
    <property type="entry name" value="WD40_repeat_dom_sf"/>
</dbReference>
<evidence type="ECO:0000259" key="14">
    <source>
        <dbReference type="Pfam" id="PF24951"/>
    </source>
</evidence>
<feature type="repeat" description="WD" evidence="12">
    <location>
        <begin position="264"/>
        <end position="305"/>
    </location>
</feature>
<keyword evidence="3 12" id="KW-0853">WD repeat</keyword>
<evidence type="ECO:0000256" key="9">
    <source>
        <dbReference type="ARBA" id="ARBA00023212"/>
    </source>
</evidence>
<dbReference type="GO" id="GO:0005874">
    <property type="term" value="C:microtubule"/>
    <property type="evidence" value="ECO:0007669"/>
    <property type="project" value="UniProtKB-KW"/>
</dbReference>
<dbReference type="SUPFAM" id="SSF50978">
    <property type="entry name" value="WD40 repeat-like"/>
    <property type="match status" value="1"/>
</dbReference>
<keyword evidence="8 11" id="KW-0175">Coiled coil</keyword>
<dbReference type="GO" id="GO:0005737">
    <property type="term" value="C:cytoplasm"/>
    <property type="evidence" value="ECO:0007669"/>
    <property type="project" value="UniProtKB-UniRule"/>
</dbReference>
<feature type="repeat" description="WD" evidence="12">
    <location>
        <begin position="134"/>
        <end position="175"/>
    </location>
</feature>
<evidence type="ECO:0000313" key="15">
    <source>
        <dbReference type="EMBL" id="KAK3315358.1"/>
    </source>
</evidence>
<sequence>MSHLTSRQAEELYVQSRQPPSKPQVWLTFGYPVFRHKSIIAYLTKQNLTATAPALRTELDLGEDRFDSSTAKKYENLLERKWTSVVRLQKKVMDLESQIAALQFELDNATPASLSTRNKDASSWLPKAPPRYTLESHRNTINCIAFHPIFSSLATGSDDCTIKIWDWDAGELERTVKGHTRAVSDVDYGGPRGNTLLASCSADLSIKLWDPVDDYKNVRTLLGHDHSVSAVRFIPASTNLLVSASRDMTLRIWDVSTGFCVRTHRGHTAWVRDVFPSSDGRYLLSAGDDMTVRLWDMSAVATRTESSKLSLLGHEHYIECCALAPPTTYQYLAPMAGLKKVPPARSSAEFMATGSRDKTIRLWSARGTCVMTLVGHDNWVRALVFHPGGKYLLSASDDKTVRCWDLSQEGRCVKIIKEPHERFVTALRWAPHIVRSSVEHLESAAPSTAAPATPERSHDGQQLDNTRTTGDSWKNSSPAGNQSQNVQIRCVVATGGVDCKLRIFAT</sequence>
<keyword evidence="2 11" id="KW-0963">Cytoplasm</keyword>
<dbReference type="GO" id="GO:0070840">
    <property type="term" value="F:dynein complex binding"/>
    <property type="evidence" value="ECO:0007669"/>
    <property type="project" value="UniProtKB-UniRule"/>
</dbReference>
<keyword evidence="7 11" id="KW-0498">Mitosis</keyword>
<dbReference type="InterPro" id="IPR056795">
    <property type="entry name" value="PAC1-like_LisH-like_dom"/>
</dbReference>
<keyword evidence="16" id="KW-1185">Reference proteome</keyword>
<comment type="subunit">
    <text evidence="11">Self-associates. Interacts with NDL1 and dynein.</text>
</comment>
<evidence type="ECO:0000256" key="2">
    <source>
        <dbReference type="ARBA" id="ARBA00022490"/>
    </source>
</evidence>
<dbReference type="EMBL" id="JAUEDM010000006">
    <property type="protein sequence ID" value="KAK3315358.1"/>
    <property type="molecule type" value="Genomic_DNA"/>
</dbReference>
<evidence type="ECO:0000256" key="7">
    <source>
        <dbReference type="ARBA" id="ARBA00022776"/>
    </source>
</evidence>
<dbReference type="Gene3D" id="1.20.960.30">
    <property type="match status" value="1"/>
</dbReference>